<dbReference type="PIRSF" id="PIRSF005211">
    <property type="entry name" value="Ab_hydro_YheT"/>
    <property type="match status" value="1"/>
</dbReference>
<dbReference type="AlphaFoldDB" id="L8GIX0"/>
<keyword evidence="5" id="KW-1185">Reference proteome</keyword>
<keyword evidence="2" id="KW-0812">Transmembrane</keyword>
<comment type="similarity">
    <text evidence="1">Belongs to the AB hydrolase superfamily. AB hydrolase 4 family.</text>
</comment>
<reference evidence="4 5" key="1">
    <citation type="journal article" date="2013" name="Genome Biol.">
        <title>Genome of Acanthamoeba castellanii highlights extensive lateral gene transfer and early evolution of tyrosine kinase signaling.</title>
        <authorList>
            <person name="Clarke M."/>
            <person name="Lohan A.J."/>
            <person name="Liu B."/>
            <person name="Lagkouvardos I."/>
            <person name="Roy S."/>
            <person name="Zafar N."/>
            <person name="Bertelli C."/>
            <person name="Schilde C."/>
            <person name="Kianianmomeni A."/>
            <person name="Burglin T.R."/>
            <person name="Frech C."/>
            <person name="Turcotte B."/>
            <person name="Kopec K.O."/>
            <person name="Synnott J.M."/>
            <person name="Choo C."/>
            <person name="Paponov I."/>
            <person name="Finkler A."/>
            <person name="Soon Heng Tan C."/>
            <person name="Hutchins A.P."/>
            <person name="Weinmeier T."/>
            <person name="Rattei T."/>
            <person name="Chu J.S."/>
            <person name="Gimenez G."/>
            <person name="Irimia M."/>
            <person name="Rigden D.J."/>
            <person name="Fitzpatrick D.A."/>
            <person name="Lorenzo-Morales J."/>
            <person name="Bateman A."/>
            <person name="Chiu C.H."/>
            <person name="Tang P."/>
            <person name="Hegemann P."/>
            <person name="Fromm H."/>
            <person name="Raoult D."/>
            <person name="Greub G."/>
            <person name="Miranda-Saavedra D."/>
            <person name="Chen N."/>
            <person name="Nash P."/>
            <person name="Ginger M.L."/>
            <person name="Horn M."/>
            <person name="Schaap P."/>
            <person name="Caler L."/>
            <person name="Loftus B."/>
        </authorList>
    </citation>
    <scope>NUCLEOTIDE SEQUENCE [LARGE SCALE GENOMIC DNA]</scope>
    <source>
        <strain evidence="4 5">Neff</strain>
    </source>
</reference>
<dbReference type="PANTHER" id="PTHR10794">
    <property type="entry name" value="ABHYDROLASE DOMAIN-CONTAINING PROTEIN"/>
    <property type="match status" value="1"/>
</dbReference>
<keyword evidence="2" id="KW-1133">Transmembrane helix</keyword>
<dbReference type="InterPro" id="IPR029058">
    <property type="entry name" value="AB_hydrolase_fold"/>
</dbReference>
<proteinExistence type="inferred from homology"/>
<dbReference type="Pfam" id="PF12146">
    <property type="entry name" value="Hydrolase_4"/>
    <property type="match status" value="1"/>
</dbReference>
<dbReference type="OrthoDB" id="247542at2759"/>
<keyword evidence="2" id="KW-0472">Membrane</keyword>
<dbReference type="GO" id="GO:0047372">
    <property type="term" value="F:monoacylglycerol lipase activity"/>
    <property type="evidence" value="ECO:0007669"/>
    <property type="project" value="TreeGrafter"/>
</dbReference>
<dbReference type="PANTHER" id="PTHR10794:SF63">
    <property type="entry name" value="ALPHA_BETA HYDROLASE 1, ISOFORM A"/>
    <property type="match status" value="1"/>
</dbReference>
<evidence type="ECO:0000259" key="3">
    <source>
        <dbReference type="Pfam" id="PF12146"/>
    </source>
</evidence>
<sequence>MRLPPAVLVFVGVMLAYAAYYLLALVSRIDLRFDKDHQGTAALLRRCSLLKGNYWPSPWIFSGHLDALVMMKLRPTYDPQYRREEVRAADGTTLLLDWAERSDMSPSAPILILLSGVTGSGRSSYITYLAREGMQKGWRCVTLNYPGTLGEQLTAPRMYSVSSDVGRLVDHVASSFPDAPLFALGFSLGGFLLTKYLGEVGSRTPLRAGIICSSPWSQAQLAVHWTGWAKTHVYGRHFIKHFLKIYSNNKVFRGHAKLVHENIVSCKTLFDLHTHLHAPLSGEESIEDYYLANDTGPLFANVKVPTLVLHALNDPVVPQVEEISKNPLAILAVTQTGWWPTGLSWIELACLQYIDAHLQLSSTDSSPMGR</sequence>
<organism evidence="4 5">
    <name type="scientific">Acanthamoeba castellanii (strain ATCC 30010 / Neff)</name>
    <dbReference type="NCBI Taxonomy" id="1257118"/>
    <lineage>
        <taxon>Eukaryota</taxon>
        <taxon>Amoebozoa</taxon>
        <taxon>Discosea</taxon>
        <taxon>Longamoebia</taxon>
        <taxon>Centramoebida</taxon>
        <taxon>Acanthamoebidae</taxon>
        <taxon>Acanthamoeba</taxon>
    </lineage>
</organism>
<dbReference type="KEGG" id="acan:ACA1_092080"/>
<dbReference type="VEuPathDB" id="AmoebaDB:ACA1_092080"/>
<dbReference type="InterPro" id="IPR012020">
    <property type="entry name" value="ABHD4"/>
</dbReference>
<dbReference type="Proteomes" id="UP000011083">
    <property type="component" value="Unassembled WGS sequence"/>
</dbReference>
<dbReference type="SUPFAM" id="SSF53474">
    <property type="entry name" value="alpha/beta-Hydrolases"/>
    <property type="match status" value="1"/>
</dbReference>
<dbReference type="GO" id="GO:0034338">
    <property type="term" value="F:short-chain carboxylesterase activity"/>
    <property type="evidence" value="ECO:0007669"/>
    <property type="project" value="TreeGrafter"/>
</dbReference>
<feature type="transmembrane region" description="Helical" evidence="2">
    <location>
        <begin position="6"/>
        <end position="26"/>
    </location>
</feature>
<dbReference type="RefSeq" id="XP_004334711.1">
    <property type="nucleotide sequence ID" value="XM_004334663.1"/>
</dbReference>
<protein>
    <submittedName>
        <fullName evidence="4">Alpha/beta fold family hydrolase</fullName>
    </submittedName>
</protein>
<evidence type="ECO:0000313" key="5">
    <source>
        <dbReference type="Proteomes" id="UP000011083"/>
    </source>
</evidence>
<keyword evidence="4" id="KW-0378">Hydrolase</keyword>
<name>L8GIX0_ACACF</name>
<gene>
    <name evidence="4" type="ORF">ACA1_092080</name>
</gene>
<accession>L8GIX0</accession>
<dbReference type="Gene3D" id="3.40.50.1820">
    <property type="entry name" value="alpha/beta hydrolase"/>
    <property type="match status" value="1"/>
</dbReference>
<dbReference type="InterPro" id="IPR050960">
    <property type="entry name" value="AB_hydrolase_4_sf"/>
</dbReference>
<feature type="domain" description="Serine aminopeptidase S33" evidence="3">
    <location>
        <begin position="129"/>
        <end position="319"/>
    </location>
</feature>
<dbReference type="OMA" id="WIELACL"/>
<dbReference type="GeneID" id="14913661"/>
<dbReference type="InterPro" id="IPR022742">
    <property type="entry name" value="Hydrolase_4"/>
</dbReference>
<evidence type="ECO:0000256" key="2">
    <source>
        <dbReference type="SAM" id="Phobius"/>
    </source>
</evidence>
<evidence type="ECO:0000256" key="1">
    <source>
        <dbReference type="ARBA" id="ARBA00010884"/>
    </source>
</evidence>
<dbReference type="EMBL" id="KB008103">
    <property type="protein sequence ID" value="ELR12698.1"/>
    <property type="molecule type" value="Genomic_DNA"/>
</dbReference>
<evidence type="ECO:0000313" key="4">
    <source>
        <dbReference type="EMBL" id="ELR12698.1"/>
    </source>
</evidence>